<dbReference type="SUPFAM" id="SSF48452">
    <property type="entry name" value="TPR-like"/>
    <property type="match status" value="2"/>
</dbReference>
<feature type="repeat" description="TPR" evidence="1">
    <location>
        <begin position="449"/>
        <end position="482"/>
    </location>
</feature>
<evidence type="ECO:0000313" key="2">
    <source>
        <dbReference type="EMBL" id="ABJ84073.1"/>
    </source>
</evidence>
<evidence type="ECO:0000256" key="1">
    <source>
        <dbReference type="PROSITE-ProRule" id="PRU00339"/>
    </source>
</evidence>
<dbReference type="PROSITE" id="PS50293">
    <property type="entry name" value="TPR_REGION"/>
    <property type="match status" value="1"/>
</dbReference>
<dbReference type="PANTHER" id="PTHR12558:SF33">
    <property type="entry name" value="BLL7664 PROTEIN"/>
    <property type="match status" value="1"/>
</dbReference>
<dbReference type="InterPro" id="IPR011990">
    <property type="entry name" value="TPR-like_helical_dom_sf"/>
</dbReference>
<keyword evidence="1" id="KW-0802">TPR repeat</keyword>
<sequence length="579" mass="64902">MTSQGSTPELAKETEERATGQLNRILASKAFRQADRLKRFLSFVVTETISGRSDRLKEFAVGVEVFGKDTSFDPRNDPIVRVQARRLRAQLARYYREEGQEDELVIEMPKGGYAPIFRPLKSAPAKRPTSPALVSRNTVAVLPFADHSPGGDQRYFCEGLCQEIIHVLAGMDAIRLVASNHAAESAAMVITGSIRLAGSEVRITTNIVDAAADCYLWSGSIDRKLENIFVLQEEVARAVAEQLKLQLAGGQTARGSGRPTENLTAYNLYLQGRYHLNQRTEEGLRKAVEFFDKAIVEDAQYAHAYSGLADAYSLLGHYGVLAPADVWTRTASNAAWAVLQDEHSAEAHTSLAHVKSTQDWDWLGAEREFQRALSLDPRYPTAHHWYAVSCLAPMGRLEEAREEMSLAQELDPISSIIARDLARVHYYRQDFEAALDQCDHTIELNPHFSPAYWILGLVQEQRGEFDESVAAFQRAIQISPRSPIMQAALGRTLALSGKRQDALRILEDLHRLAEKRYVSPFELASLHFALGQSGEGFEWLSKAFQDRCFELISLRVDPRWQSLKSDLQFHQLFSRLGLA</sequence>
<dbReference type="AlphaFoldDB" id="Q022M7"/>
<dbReference type="InParanoid" id="Q022M7"/>
<dbReference type="EMBL" id="CP000473">
    <property type="protein sequence ID" value="ABJ84073.1"/>
    <property type="molecule type" value="Genomic_DNA"/>
</dbReference>
<dbReference type="OrthoDB" id="100177at2"/>
<dbReference type="PANTHER" id="PTHR12558">
    <property type="entry name" value="CELL DIVISION CYCLE 16,23,27"/>
    <property type="match status" value="1"/>
</dbReference>
<organism evidence="2">
    <name type="scientific">Solibacter usitatus (strain Ellin6076)</name>
    <dbReference type="NCBI Taxonomy" id="234267"/>
    <lineage>
        <taxon>Bacteria</taxon>
        <taxon>Pseudomonadati</taxon>
        <taxon>Acidobacteriota</taxon>
        <taxon>Terriglobia</taxon>
        <taxon>Bryobacterales</taxon>
        <taxon>Solibacteraceae</taxon>
        <taxon>Candidatus Solibacter</taxon>
    </lineage>
</organism>
<dbReference type="PROSITE" id="PS50005">
    <property type="entry name" value="TPR"/>
    <property type="match status" value="1"/>
</dbReference>
<dbReference type="SMART" id="SM00028">
    <property type="entry name" value="TPR"/>
    <property type="match status" value="3"/>
</dbReference>
<protein>
    <submittedName>
        <fullName evidence="2">Tetratricopeptide TPR_2 repeat protein</fullName>
    </submittedName>
</protein>
<reference evidence="2" key="1">
    <citation type="submission" date="2006-10" db="EMBL/GenBank/DDBJ databases">
        <title>Complete sequence of Solibacter usitatus Ellin6076.</title>
        <authorList>
            <consortium name="US DOE Joint Genome Institute"/>
            <person name="Copeland A."/>
            <person name="Lucas S."/>
            <person name="Lapidus A."/>
            <person name="Barry K."/>
            <person name="Detter J.C."/>
            <person name="Glavina del Rio T."/>
            <person name="Hammon N."/>
            <person name="Israni S."/>
            <person name="Dalin E."/>
            <person name="Tice H."/>
            <person name="Pitluck S."/>
            <person name="Thompson L.S."/>
            <person name="Brettin T."/>
            <person name="Bruce D."/>
            <person name="Han C."/>
            <person name="Tapia R."/>
            <person name="Gilna P."/>
            <person name="Schmutz J."/>
            <person name="Larimer F."/>
            <person name="Land M."/>
            <person name="Hauser L."/>
            <person name="Kyrpides N."/>
            <person name="Mikhailova N."/>
            <person name="Janssen P.H."/>
            <person name="Kuske C.R."/>
            <person name="Richardson P."/>
        </authorList>
    </citation>
    <scope>NUCLEOTIDE SEQUENCE</scope>
    <source>
        <strain evidence="2">Ellin6076</strain>
    </source>
</reference>
<dbReference type="KEGG" id="sus:Acid_3094"/>
<dbReference type="HOGENOM" id="CLU_019981_3_1_0"/>
<dbReference type="Gene3D" id="1.25.40.10">
    <property type="entry name" value="Tetratricopeptide repeat domain"/>
    <property type="match status" value="1"/>
</dbReference>
<name>Q022M7_SOLUE</name>
<gene>
    <name evidence="2" type="ordered locus">Acid_3094</name>
</gene>
<dbReference type="InterPro" id="IPR019734">
    <property type="entry name" value="TPR_rpt"/>
</dbReference>
<dbReference type="STRING" id="234267.Acid_3094"/>
<dbReference type="Pfam" id="PF13432">
    <property type="entry name" value="TPR_16"/>
    <property type="match status" value="1"/>
</dbReference>
<accession>Q022M7</accession>
<dbReference type="eggNOG" id="COG5616">
    <property type="taxonomic scope" value="Bacteria"/>
</dbReference>
<proteinExistence type="predicted"/>
<dbReference type="eggNOG" id="COG0457">
    <property type="taxonomic scope" value="Bacteria"/>
</dbReference>